<dbReference type="OrthoDB" id="2987348at2"/>
<dbReference type="InterPro" id="IPR000639">
    <property type="entry name" value="Epox_hydrolase-like"/>
</dbReference>
<dbReference type="AlphaFoldDB" id="A0A3A4F502"/>
<dbReference type="SUPFAM" id="SSF53474">
    <property type="entry name" value="alpha/beta-Hydrolases"/>
    <property type="match status" value="1"/>
</dbReference>
<dbReference type="Gene3D" id="3.40.50.1820">
    <property type="entry name" value="alpha/beta hydrolase"/>
    <property type="match status" value="1"/>
</dbReference>
<dbReference type="InterPro" id="IPR050266">
    <property type="entry name" value="AB_hydrolase_sf"/>
</dbReference>
<gene>
    <name evidence="2" type="ORF">D3250_01290</name>
</gene>
<organism evidence="2 3">
    <name type="scientific">Nesterenkonia natronophila</name>
    <dbReference type="NCBI Taxonomy" id="2174932"/>
    <lineage>
        <taxon>Bacteria</taxon>
        <taxon>Bacillati</taxon>
        <taxon>Actinomycetota</taxon>
        <taxon>Actinomycetes</taxon>
        <taxon>Micrococcales</taxon>
        <taxon>Micrococcaceae</taxon>
        <taxon>Nesterenkonia</taxon>
    </lineage>
</organism>
<dbReference type="Pfam" id="PF00561">
    <property type="entry name" value="Abhydrolase_1"/>
    <property type="match status" value="1"/>
</dbReference>
<proteinExistence type="predicted"/>
<reference evidence="2 3" key="1">
    <citation type="submission" date="2018-09" db="EMBL/GenBank/DDBJ databases">
        <title>Nesterenkonia natronophila sp. nov., an alkaliphilic actinobacteriume isolated from a soda lake, and emended description of the genus Nesterenkonia.</title>
        <authorList>
            <person name="Menes R.J."/>
            <person name="Iriarte A."/>
        </authorList>
    </citation>
    <scope>NUCLEOTIDE SEQUENCE [LARGE SCALE GENOMIC DNA]</scope>
    <source>
        <strain evidence="2 3">M8</strain>
    </source>
</reference>
<evidence type="ECO:0000259" key="1">
    <source>
        <dbReference type="Pfam" id="PF00561"/>
    </source>
</evidence>
<dbReference type="EMBL" id="QYZP01000001">
    <property type="protein sequence ID" value="RJN33183.1"/>
    <property type="molecule type" value="Genomic_DNA"/>
</dbReference>
<dbReference type="PANTHER" id="PTHR43798:SF33">
    <property type="entry name" value="HYDROLASE, PUTATIVE (AFU_ORTHOLOGUE AFUA_2G14860)-RELATED"/>
    <property type="match status" value="1"/>
</dbReference>
<dbReference type="PANTHER" id="PTHR43798">
    <property type="entry name" value="MONOACYLGLYCEROL LIPASE"/>
    <property type="match status" value="1"/>
</dbReference>
<name>A0A3A4F502_9MICC</name>
<dbReference type="PRINTS" id="PR00412">
    <property type="entry name" value="EPOXHYDRLASE"/>
</dbReference>
<keyword evidence="2" id="KW-0378">Hydrolase</keyword>
<accession>A0A3A4F502</accession>
<dbReference type="GO" id="GO:0016020">
    <property type="term" value="C:membrane"/>
    <property type="evidence" value="ECO:0007669"/>
    <property type="project" value="TreeGrafter"/>
</dbReference>
<feature type="domain" description="AB hydrolase-1" evidence="1">
    <location>
        <begin position="22"/>
        <end position="266"/>
    </location>
</feature>
<dbReference type="InterPro" id="IPR000073">
    <property type="entry name" value="AB_hydrolase_1"/>
</dbReference>
<dbReference type="PRINTS" id="PR00111">
    <property type="entry name" value="ABHYDROLASE"/>
</dbReference>
<dbReference type="Proteomes" id="UP000266615">
    <property type="component" value="Unassembled WGS sequence"/>
</dbReference>
<comment type="caution">
    <text evidence="2">The sequence shown here is derived from an EMBL/GenBank/DDBJ whole genome shotgun (WGS) entry which is preliminary data.</text>
</comment>
<dbReference type="InterPro" id="IPR029058">
    <property type="entry name" value="AB_hydrolase_fold"/>
</dbReference>
<protein>
    <submittedName>
        <fullName evidence="2">Alpha/beta hydrolase</fullName>
    </submittedName>
</protein>
<keyword evidence="3" id="KW-1185">Reference proteome</keyword>
<sequence>MSQITQLEHLRMSYTDTGGSGPLLLLLHGWPQTSQCWDAVIPALAQEYRVVAPDLRGYGLTDKPRGGYDKKTMARDIRQLVQHLGYSKFRLVGHDRGARVGHRFALDHPEMLTHLTLLDIAPTLYMFREGTTAMAQGYWHWFFHMQDDLPELLVAPRIDEYLRFFFERWTYQRTALEAAIPDYVRAFSRPGALRAGFDDYRAFDIDVVHDGEDFDARNTLPLPVQVLWGDHGLVAGRDLVEIWTPFAPEAFGEPIAECGHFIPEEQPEALVDKLLTYLRS</sequence>
<dbReference type="RefSeq" id="WP_119902227.1">
    <property type="nucleotide sequence ID" value="NZ_QYZP01000001.1"/>
</dbReference>
<evidence type="ECO:0000313" key="2">
    <source>
        <dbReference type="EMBL" id="RJN33183.1"/>
    </source>
</evidence>
<dbReference type="GO" id="GO:0016787">
    <property type="term" value="F:hydrolase activity"/>
    <property type="evidence" value="ECO:0007669"/>
    <property type="project" value="UniProtKB-KW"/>
</dbReference>
<evidence type="ECO:0000313" key="3">
    <source>
        <dbReference type="Proteomes" id="UP000266615"/>
    </source>
</evidence>